<comment type="caution">
    <text evidence="1">The sequence shown here is derived from an EMBL/GenBank/DDBJ whole genome shotgun (WGS) entry which is preliminary data.</text>
</comment>
<dbReference type="Gene3D" id="1.10.3700.10">
    <property type="entry name" value="AGR C 984p-like"/>
    <property type="match status" value="3"/>
</dbReference>
<accession>A0ABV2J376</accession>
<dbReference type="SUPFAM" id="SSF158837">
    <property type="entry name" value="AGR C 984p-like"/>
    <property type="match status" value="5"/>
</dbReference>
<dbReference type="RefSeq" id="WP_354557667.1">
    <property type="nucleotide sequence ID" value="NZ_JBEPMB010000006.1"/>
</dbReference>
<dbReference type="InterPro" id="IPR023157">
    <property type="entry name" value="AGR-C-984p-like_sf"/>
</dbReference>
<organism evidence="1 2">
    <name type="scientific">Rhizobium aquaticum</name>
    <dbReference type="NCBI Taxonomy" id="1549636"/>
    <lineage>
        <taxon>Bacteria</taxon>
        <taxon>Pseudomonadati</taxon>
        <taxon>Pseudomonadota</taxon>
        <taxon>Alphaproteobacteria</taxon>
        <taxon>Hyphomicrobiales</taxon>
        <taxon>Rhizobiaceae</taxon>
        <taxon>Rhizobium/Agrobacterium group</taxon>
        <taxon>Rhizobium</taxon>
    </lineage>
</organism>
<dbReference type="Pfam" id="PF06748">
    <property type="entry name" value="DUF1217"/>
    <property type="match status" value="3"/>
</dbReference>
<keyword evidence="2" id="KW-1185">Reference proteome</keyword>
<protein>
    <recommendedName>
        <fullName evidence="3">DUF1217 domain-containing protein</fullName>
    </recommendedName>
</protein>
<dbReference type="EMBL" id="JBEPMB010000006">
    <property type="protein sequence ID" value="MET3615181.1"/>
    <property type="molecule type" value="Genomic_DNA"/>
</dbReference>
<dbReference type="Proteomes" id="UP001549047">
    <property type="component" value="Unassembled WGS sequence"/>
</dbReference>
<dbReference type="InterPro" id="IPR010626">
    <property type="entry name" value="DUF1217"/>
</dbReference>
<reference evidence="1 2" key="1">
    <citation type="submission" date="2024-06" db="EMBL/GenBank/DDBJ databases">
        <title>Genomic Encyclopedia of Type Strains, Phase IV (KMG-IV): sequencing the most valuable type-strain genomes for metagenomic binning, comparative biology and taxonomic classification.</title>
        <authorList>
            <person name="Goeker M."/>
        </authorList>
    </citation>
    <scope>NUCLEOTIDE SEQUENCE [LARGE SCALE GENOMIC DNA]</scope>
    <source>
        <strain evidence="1 2">DSM 29780</strain>
    </source>
</reference>
<evidence type="ECO:0000313" key="2">
    <source>
        <dbReference type="Proteomes" id="UP001549047"/>
    </source>
</evidence>
<gene>
    <name evidence="1" type="ORF">ABID16_003524</name>
</gene>
<name>A0ABV2J376_9HYPH</name>
<evidence type="ECO:0008006" key="3">
    <source>
        <dbReference type="Google" id="ProtNLM"/>
    </source>
</evidence>
<evidence type="ECO:0000313" key="1">
    <source>
        <dbReference type="EMBL" id="MET3615181.1"/>
    </source>
</evidence>
<sequence length="734" mass="80336">MVSTFLSYDLIARDMSKSLNRVASEGLTKRETDYFNTNISKVTTVDGFMGDYRLYSYAMKAYGLDDMTYAKAFMKKVLDSDLTDPQSFVNRLSDQKYRDFANAFQFGKATATVQTTAQKDSTVQAYKDQLATEEAAVSTDTAYYKKAIASVKTVDGFMGDSKLYTYAMKASGLDPDTYSRDFIKKVLTSDLNDPQSYANTLPTDTSARYLLKQKVLDLRKAFNFNTSGGLDSGVSAQTADQVSKITETYVTTVPSHITPAAAQLNSTYLNDQIAKVTKVSDITGNDRLFSLVKTALGLSSTMLATTFQNIVTSDTSTPNNYANQQGGATWTAIAKMFNFDTNGDVKAGGSAMSSDNLTALNNRYLANYSKDDNANDAQIYSYYGSHIGQVKKVDDLINNSALYSFALHSVGLAAQDESQAKIRMVLESDVNDPKSYVNQLSDKRYLALAKEYNFEKDGKIGAPRLAQSQAEITLMAQNYVKMQTRYDNKAAKAGATDDMNYFTKTIQGVDSVDKLLSDSKLVKVMLGSYGFDPAKVTKDFLKKIFTSDLNDPKSFANTQTDQRWAQMAGAFNFDSKTGKIASIDQTGAMDRRARIATVDNYYQQTLETEAGDDNAGTRLALYFQRMAPTITSAYDILADQALLQFFKTSNNLPDGFSTLPIDTQAAKVKSVMNLKDLSDPEKVKGMVKKFTALYDIQNGGTTSGASALSVLSAGSGGASLSADTLFTLSQLKRG</sequence>
<proteinExistence type="predicted"/>